<keyword evidence="2" id="KW-1185">Reference proteome</keyword>
<protein>
    <submittedName>
        <fullName evidence="1">Uncharacterized protein</fullName>
    </submittedName>
</protein>
<evidence type="ECO:0000313" key="2">
    <source>
        <dbReference type="Proteomes" id="UP001198901"/>
    </source>
</evidence>
<organism evidence="1 2">
    <name type="scientific">Winogradskyella alexanderae</name>
    <dbReference type="NCBI Taxonomy" id="2877123"/>
    <lineage>
        <taxon>Bacteria</taxon>
        <taxon>Pseudomonadati</taxon>
        <taxon>Bacteroidota</taxon>
        <taxon>Flavobacteriia</taxon>
        <taxon>Flavobacteriales</taxon>
        <taxon>Flavobacteriaceae</taxon>
        <taxon>Winogradskyella</taxon>
    </lineage>
</organism>
<name>A0ABS7XUC8_9FLAO</name>
<gene>
    <name evidence="1" type="ORF">LBU54_08510</name>
</gene>
<proteinExistence type="predicted"/>
<evidence type="ECO:0000313" key="1">
    <source>
        <dbReference type="EMBL" id="MCA0132621.1"/>
    </source>
</evidence>
<accession>A0ABS7XUC8</accession>
<dbReference type="EMBL" id="JAIUJR010000005">
    <property type="protein sequence ID" value="MCA0132621.1"/>
    <property type="molecule type" value="Genomic_DNA"/>
</dbReference>
<dbReference type="RefSeq" id="WP_224528318.1">
    <property type="nucleotide sequence ID" value="NZ_JAIUJR010000005.1"/>
</dbReference>
<reference evidence="2" key="1">
    <citation type="submission" date="2023-07" db="EMBL/GenBank/DDBJ databases">
        <authorList>
            <person name="Yue Y."/>
        </authorList>
    </citation>
    <scope>NUCLEOTIDE SEQUENCE [LARGE SCALE GENOMIC DNA]</scope>
    <source>
        <strain evidence="2">D23</strain>
    </source>
</reference>
<sequence length="138" mass="15207">MRNLLKFIPFFGIALVFKACITEPLDSAVTNQEFNSSTFDTNCTGDLPKTRLINNGTIAFDLQVINADGIAEITILSIDPGITTTWNEFEVGEVVFSVSNDTPMINDEKVVLDMDTCMGYEIVIGPDNSIESFDPIIF</sequence>
<dbReference type="Proteomes" id="UP001198901">
    <property type="component" value="Unassembled WGS sequence"/>
</dbReference>
<comment type="caution">
    <text evidence="1">The sequence shown here is derived from an EMBL/GenBank/DDBJ whole genome shotgun (WGS) entry which is preliminary data.</text>
</comment>